<evidence type="ECO:0000256" key="1">
    <source>
        <dbReference type="SAM" id="MobiDB-lite"/>
    </source>
</evidence>
<feature type="region of interest" description="Disordered" evidence="1">
    <location>
        <begin position="108"/>
        <end position="160"/>
    </location>
</feature>
<gene>
    <name evidence="2" type="ORF">CYMTET_4021</name>
</gene>
<organism evidence="2 3">
    <name type="scientific">Cymbomonas tetramitiformis</name>
    <dbReference type="NCBI Taxonomy" id="36881"/>
    <lineage>
        <taxon>Eukaryota</taxon>
        <taxon>Viridiplantae</taxon>
        <taxon>Chlorophyta</taxon>
        <taxon>Pyramimonadophyceae</taxon>
        <taxon>Pyramimonadales</taxon>
        <taxon>Pyramimonadaceae</taxon>
        <taxon>Cymbomonas</taxon>
    </lineage>
</organism>
<name>A0AAE0H286_9CHLO</name>
<feature type="compositionally biased region" description="Low complexity" evidence="1">
    <location>
        <begin position="121"/>
        <end position="150"/>
    </location>
</feature>
<dbReference type="AlphaFoldDB" id="A0AAE0H286"/>
<proteinExistence type="predicted"/>
<accession>A0AAE0H286</accession>
<feature type="region of interest" description="Disordered" evidence="1">
    <location>
        <begin position="1"/>
        <end position="38"/>
    </location>
</feature>
<sequence>MTKVPNAKPGKDSTSYDIYGMSGIPEEEAVKEEEAPEPKVARINLQDLAGYPSSTTSLAPPSIAPQPPPRPFRHLCIHPGFLLLDCRTTQCKADLRCMLPPGMPPGVAMPGSAPPPPQPLFPIANPQPTASSSTDPTAGAPPAGQTAPEALVGSQPSPVGRTLLTAAPPVAAEKELVMIWDNEESSMVRFVSHSSHSSPQ</sequence>
<protein>
    <submittedName>
        <fullName evidence="2">Uncharacterized protein</fullName>
    </submittedName>
</protein>
<evidence type="ECO:0000313" key="3">
    <source>
        <dbReference type="Proteomes" id="UP001190700"/>
    </source>
</evidence>
<reference evidence="2 3" key="1">
    <citation type="journal article" date="2015" name="Genome Biol. Evol.">
        <title>Comparative Genomics of a Bacterivorous Green Alga Reveals Evolutionary Causalities and Consequences of Phago-Mixotrophic Mode of Nutrition.</title>
        <authorList>
            <person name="Burns J.A."/>
            <person name="Paasch A."/>
            <person name="Narechania A."/>
            <person name="Kim E."/>
        </authorList>
    </citation>
    <scope>NUCLEOTIDE SEQUENCE [LARGE SCALE GENOMIC DNA]</scope>
    <source>
        <strain evidence="2 3">PLY_AMNH</strain>
    </source>
</reference>
<evidence type="ECO:0000313" key="2">
    <source>
        <dbReference type="EMBL" id="KAK3288509.1"/>
    </source>
</evidence>
<dbReference type="Proteomes" id="UP001190700">
    <property type="component" value="Unassembled WGS sequence"/>
</dbReference>
<dbReference type="EMBL" id="LGRX02000454">
    <property type="protein sequence ID" value="KAK3288509.1"/>
    <property type="molecule type" value="Genomic_DNA"/>
</dbReference>
<keyword evidence="3" id="KW-1185">Reference proteome</keyword>
<comment type="caution">
    <text evidence="2">The sequence shown here is derived from an EMBL/GenBank/DDBJ whole genome shotgun (WGS) entry which is preliminary data.</text>
</comment>